<protein>
    <submittedName>
        <fullName evidence="4">S-layer homology domain-containing protein</fullName>
    </submittedName>
</protein>
<sequence>MKRLFLRALLFCLAAAFVLPANLTSAAGSFSDVNSSYWAYNEINYLASKKIINGKNGKFLPEDSIKRMQAAEMLVKALGLDTKNRPNPNFKDLKPGDYGYEYAATLADEGIMTGSNGYFKPWDTLTRGQMAKILAEAYHLDYAFGSEFDDVDVESWLYDYVSCLVDNNITTGYSDNTYRPNAPLKRSQFSAFMARVLDDSFKQAVLLKAVSYHFEEDGSLTLTVEAKNNFSYPVEVNDSLVLVTSNGEWIASGLFEFESNEVYLNAKQSKQLELNFPSANFYDTLDPATNLTNITLYAQTTITKK</sequence>
<feature type="domain" description="SLH" evidence="2">
    <location>
        <begin position="89"/>
        <end position="143"/>
    </location>
</feature>
<accession>A0ABD5IVQ0</accession>
<feature type="signal peptide" evidence="1">
    <location>
        <begin position="1"/>
        <end position="21"/>
    </location>
</feature>
<gene>
    <name evidence="4" type="ORF">P9850_07780</name>
    <name evidence="3" type="ORF">PNH38_15755</name>
</gene>
<reference evidence="4 6" key="2">
    <citation type="submission" date="2023-03" db="EMBL/GenBank/DDBJ databases">
        <title>Bacillus Genome Sequencing.</title>
        <authorList>
            <person name="Dunlap C."/>
        </authorList>
    </citation>
    <scope>NUCLEOTIDE SEQUENCE [LARGE SCALE GENOMIC DNA]</scope>
    <source>
        <strain evidence="4 6">NRS-38</strain>
    </source>
</reference>
<proteinExistence type="predicted"/>
<keyword evidence="1" id="KW-0732">Signal</keyword>
<feature type="domain" description="SLH" evidence="2">
    <location>
        <begin position="26"/>
        <end position="88"/>
    </location>
</feature>
<dbReference type="Pfam" id="PF00395">
    <property type="entry name" value="SLH"/>
    <property type="match status" value="3"/>
</dbReference>
<name>A0ABD5IVQ0_9BACL</name>
<organism evidence="4 6">
    <name type="scientific">Anoxybacteroides rupiense</name>
    <dbReference type="NCBI Taxonomy" id="311460"/>
    <lineage>
        <taxon>Bacteria</taxon>
        <taxon>Bacillati</taxon>
        <taxon>Bacillota</taxon>
        <taxon>Bacilli</taxon>
        <taxon>Bacillales</taxon>
        <taxon>Anoxybacillaceae</taxon>
        <taxon>Anoxybacteroides</taxon>
    </lineage>
</organism>
<evidence type="ECO:0000259" key="2">
    <source>
        <dbReference type="PROSITE" id="PS51272"/>
    </source>
</evidence>
<dbReference type="EMBL" id="JAQOTG010000020">
    <property type="protein sequence ID" value="MDE8565309.1"/>
    <property type="molecule type" value="Genomic_DNA"/>
</dbReference>
<dbReference type="RefSeq" id="WP_044745031.1">
    <property type="nucleotide sequence ID" value="NZ_JAGUQN010000006.1"/>
</dbReference>
<dbReference type="Proteomes" id="UP001339962">
    <property type="component" value="Unassembled WGS sequence"/>
</dbReference>
<dbReference type="PANTHER" id="PTHR43308:SF5">
    <property type="entry name" value="S-LAYER PROTEIN _ PEPTIDOGLYCAN ENDO-BETA-N-ACETYLGLUCOSAMINIDASE"/>
    <property type="match status" value="1"/>
</dbReference>
<comment type="caution">
    <text evidence="4">The sequence shown here is derived from an EMBL/GenBank/DDBJ whole genome shotgun (WGS) entry which is preliminary data.</text>
</comment>
<feature type="chain" id="PRO_5044726356" evidence="1">
    <location>
        <begin position="22"/>
        <end position="305"/>
    </location>
</feature>
<feature type="domain" description="SLH" evidence="2">
    <location>
        <begin position="144"/>
        <end position="207"/>
    </location>
</feature>
<evidence type="ECO:0000313" key="4">
    <source>
        <dbReference type="EMBL" id="MED5051754.1"/>
    </source>
</evidence>
<dbReference type="Proteomes" id="UP001213979">
    <property type="component" value="Unassembled WGS sequence"/>
</dbReference>
<dbReference type="InterPro" id="IPR051465">
    <property type="entry name" value="Cell_Envelope_Struct_Comp"/>
</dbReference>
<evidence type="ECO:0000313" key="6">
    <source>
        <dbReference type="Proteomes" id="UP001339962"/>
    </source>
</evidence>
<dbReference type="AlphaFoldDB" id="A0ABD5IVQ0"/>
<reference evidence="3 5" key="1">
    <citation type="submission" date="2023-01" db="EMBL/GenBank/DDBJ databases">
        <title>Genome-based reclassification of Anoxybacillus geothermalis as a later heterotypic synonym of Anoxybacillus rupiensis.</title>
        <authorList>
            <person name="Inan Bektas K."/>
            <person name="Canakci S."/>
            <person name="Belduz A.A."/>
            <person name="Guler H.H."/>
        </authorList>
    </citation>
    <scope>NUCLEOTIDE SEQUENCE [LARGE SCALE GENOMIC DNA]</scope>
    <source>
        <strain evidence="3 5">DSM 17127</strain>
    </source>
</reference>
<evidence type="ECO:0000313" key="3">
    <source>
        <dbReference type="EMBL" id="MDE8565309.1"/>
    </source>
</evidence>
<dbReference type="EMBL" id="JARTLI010000011">
    <property type="protein sequence ID" value="MED5051754.1"/>
    <property type="molecule type" value="Genomic_DNA"/>
</dbReference>
<dbReference type="InterPro" id="IPR001119">
    <property type="entry name" value="SLH_dom"/>
</dbReference>
<dbReference type="PROSITE" id="PS51272">
    <property type="entry name" value="SLH"/>
    <property type="match status" value="3"/>
</dbReference>
<dbReference type="PANTHER" id="PTHR43308">
    <property type="entry name" value="OUTER MEMBRANE PROTEIN ALPHA-RELATED"/>
    <property type="match status" value="1"/>
</dbReference>
<keyword evidence="5" id="KW-1185">Reference proteome</keyword>
<evidence type="ECO:0000256" key="1">
    <source>
        <dbReference type="SAM" id="SignalP"/>
    </source>
</evidence>
<evidence type="ECO:0000313" key="5">
    <source>
        <dbReference type="Proteomes" id="UP001213979"/>
    </source>
</evidence>